<keyword evidence="4" id="KW-0812">Transmembrane</keyword>
<dbReference type="SUPFAM" id="SSF46689">
    <property type="entry name" value="Homeodomain-like"/>
    <property type="match status" value="1"/>
</dbReference>
<keyword evidence="2" id="KW-0238">DNA-binding</keyword>
<evidence type="ECO:0000256" key="3">
    <source>
        <dbReference type="ARBA" id="ARBA00023163"/>
    </source>
</evidence>
<dbReference type="Proteomes" id="UP001320119">
    <property type="component" value="Chromosome"/>
</dbReference>
<keyword evidence="3" id="KW-0804">Transcription</keyword>
<keyword evidence="7" id="KW-1185">Reference proteome</keyword>
<keyword evidence="1" id="KW-0805">Transcription regulation</keyword>
<organism evidence="6 7">
    <name type="scientific">Marinagarivorans cellulosilyticus</name>
    <dbReference type="NCBI Taxonomy" id="2721545"/>
    <lineage>
        <taxon>Bacteria</taxon>
        <taxon>Pseudomonadati</taxon>
        <taxon>Pseudomonadota</taxon>
        <taxon>Gammaproteobacteria</taxon>
        <taxon>Cellvibrionales</taxon>
        <taxon>Cellvibrionaceae</taxon>
        <taxon>Marinagarivorans</taxon>
    </lineage>
</organism>
<dbReference type="SMART" id="SM00342">
    <property type="entry name" value="HTH_ARAC"/>
    <property type="match status" value="1"/>
</dbReference>
<evidence type="ECO:0000256" key="2">
    <source>
        <dbReference type="ARBA" id="ARBA00023125"/>
    </source>
</evidence>
<dbReference type="EMBL" id="AP023086">
    <property type="protein sequence ID" value="BCD96209.1"/>
    <property type="molecule type" value="Genomic_DNA"/>
</dbReference>
<protein>
    <recommendedName>
        <fullName evidence="5">HTH araC/xylS-type domain-containing protein</fullName>
    </recommendedName>
</protein>
<dbReference type="InterPro" id="IPR018062">
    <property type="entry name" value="HTH_AraC-typ_CS"/>
</dbReference>
<dbReference type="InterPro" id="IPR018060">
    <property type="entry name" value="HTH_AraC"/>
</dbReference>
<dbReference type="Pfam" id="PF12833">
    <property type="entry name" value="HTH_18"/>
    <property type="match status" value="1"/>
</dbReference>
<keyword evidence="4" id="KW-1133">Transmembrane helix</keyword>
<evidence type="ECO:0000256" key="4">
    <source>
        <dbReference type="SAM" id="Phobius"/>
    </source>
</evidence>
<evidence type="ECO:0000259" key="5">
    <source>
        <dbReference type="PROSITE" id="PS01124"/>
    </source>
</evidence>
<dbReference type="PROSITE" id="PS01124">
    <property type="entry name" value="HTH_ARAC_FAMILY_2"/>
    <property type="match status" value="1"/>
</dbReference>
<sequence>MKMIMFNIHDLILFAVLATCALLAALTLNKTTPCHRSRHMLVAFFAMNSLIAIDTLFFWGEGVKPVVFSVSPWLTTIFSVAVFAFGPILFGLIRYELYGRHTVNWSFALHFMPALLTPLYLYWVCHRFPLDIQRELILNLNIYSTPDSYFAVFTSLKKLVPAIYGFMCLHLAFKAYSAFTPTTAASAANTSPLKTAITTRSEVIFLLYLTAGFTAIRLFVLLTHWSGLHFSSAISDAMGIAGNYLTLALLLGLVWLSLKFNVTNDKPAISTEKSDADEAQKLRELKHVIEQFIESEKPFLNSQLSLHRFAQHLGLPERQVSLAINKGFQKNFQEYINDLRVQEAMRLLRSPADHDKTVTEVATLSGFNSKASFNRLFKKYTEQTPTAFRAQI</sequence>
<evidence type="ECO:0000313" key="7">
    <source>
        <dbReference type="Proteomes" id="UP001320119"/>
    </source>
</evidence>
<keyword evidence="4" id="KW-0472">Membrane</keyword>
<reference evidence="6 7" key="1">
    <citation type="journal article" date="2022" name="IScience">
        <title>An ultrasensitive nanofiber-based assay for enzymatic hydrolysis and deep-sea microbial degradation of cellulose.</title>
        <authorList>
            <person name="Tsudome M."/>
            <person name="Tachioka M."/>
            <person name="Miyazaki M."/>
            <person name="Uchimura K."/>
            <person name="Tsuda M."/>
            <person name="Takaki Y."/>
            <person name="Deguchi S."/>
        </authorList>
    </citation>
    <scope>NUCLEOTIDE SEQUENCE [LARGE SCALE GENOMIC DNA]</scope>
    <source>
        <strain evidence="6 7">GE09</strain>
    </source>
</reference>
<dbReference type="InterPro" id="IPR009057">
    <property type="entry name" value="Homeodomain-like_sf"/>
</dbReference>
<feature type="transmembrane region" description="Helical" evidence="4">
    <location>
        <begin position="72"/>
        <end position="93"/>
    </location>
</feature>
<dbReference type="KEGG" id="marq:MARGE09_P0408"/>
<gene>
    <name evidence="6" type="ORF">MARGE09_P0408</name>
</gene>
<feature type="transmembrane region" description="Helical" evidence="4">
    <location>
        <begin position="39"/>
        <end position="60"/>
    </location>
</feature>
<evidence type="ECO:0000256" key="1">
    <source>
        <dbReference type="ARBA" id="ARBA00023015"/>
    </source>
</evidence>
<dbReference type="Gene3D" id="1.10.10.60">
    <property type="entry name" value="Homeodomain-like"/>
    <property type="match status" value="1"/>
</dbReference>
<feature type="transmembrane region" description="Helical" evidence="4">
    <location>
        <begin position="105"/>
        <end position="125"/>
    </location>
</feature>
<dbReference type="GO" id="GO:0003700">
    <property type="term" value="F:DNA-binding transcription factor activity"/>
    <property type="evidence" value="ECO:0007669"/>
    <property type="project" value="InterPro"/>
</dbReference>
<evidence type="ECO:0000313" key="6">
    <source>
        <dbReference type="EMBL" id="BCD96209.1"/>
    </source>
</evidence>
<feature type="transmembrane region" description="Helical" evidence="4">
    <location>
        <begin position="203"/>
        <end position="225"/>
    </location>
</feature>
<feature type="domain" description="HTH araC/xylS-type" evidence="5">
    <location>
        <begin position="283"/>
        <end position="391"/>
    </location>
</feature>
<accession>A0AAN1WEN4</accession>
<dbReference type="PANTHER" id="PTHR43280:SF29">
    <property type="entry name" value="ARAC-FAMILY TRANSCRIPTIONAL REGULATOR"/>
    <property type="match status" value="1"/>
</dbReference>
<dbReference type="PANTHER" id="PTHR43280">
    <property type="entry name" value="ARAC-FAMILY TRANSCRIPTIONAL REGULATOR"/>
    <property type="match status" value="1"/>
</dbReference>
<dbReference type="GO" id="GO:0043565">
    <property type="term" value="F:sequence-specific DNA binding"/>
    <property type="evidence" value="ECO:0007669"/>
    <property type="project" value="InterPro"/>
</dbReference>
<proteinExistence type="predicted"/>
<dbReference type="PROSITE" id="PS00041">
    <property type="entry name" value="HTH_ARAC_FAMILY_1"/>
    <property type="match status" value="1"/>
</dbReference>
<name>A0AAN1WEN4_9GAMM</name>
<dbReference type="AlphaFoldDB" id="A0AAN1WEN4"/>
<feature type="transmembrane region" description="Helical" evidence="4">
    <location>
        <begin position="237"/>
        <end position="258"/>
    </location>
</feature>
<dbReference type="RefSeq" id="WP_236985715.1">
    <property type="nucleotide sequence ID" value="NZ_AP023086.1"/>
</dbReference>